<name>A0A6J5NT32_9CAUD</name>
<reference evidence="2" key="1">
    <citation type="submission" date="2020-04" db="EMBL/GenBank/DDBJ databases">
        <authorList>
            <person name="Chiriac C."/>
            <person name="Salcher M."/>
            <person name="Ghai R."/>
            <person name="Kavagutti S V."/>
        </authorList>
    </citation>
    <scope>NUCLEOTIDE SEQUENCE</scope>
</reference>
<sequence>MSKPPSREMIEVFRRNPMKFREYLTVDGVSNARPCFKDVMAPFQRKDFEARDPCLLWLTGVEKKVGGKSEPYPEPPIKQFYVQRGRGSSKTTDIAIDSLWVMAFSKILIDGVVAAEDKDQARLMFKQAEKVISMNPWISGYVNIQVNKMFNEATGSIINTMARDSGSSWGITPDYVICDEWTHWTKEEMWESISSSAAKKSKFLYVGCNAGSGNDWKYRTMMEFKSSPDWYFSAPDGAAPWYPEKVIAQQQRQMSPRSFARLWMNRWQTDGDQFLEPHTVAACEDETLERHDEPQEGLQTYFITFDYGESKDRAVGAVSHWDGQQDIVYVDRMDVFAPECQPTGSVLIKDVMRWLKNMYDTFSANDRNVYFILDKYQLLSCIQELREYVEDPETIVEFEFASGNGNFEMAKLLRQKVINQQIKWYKDCGEIYDQDGQIYRPQGTAVKDTLASELAELIVVKRGINKWRFDHPSWGHDDRAFTVGAVLWFIAKMLREADEEDVESESIYQ</sequence>
<feature type="domain" description="Terminase large subunit-like ATPase" evidence="1">
    <location>
        <begin position="77"/>
        <end position="202"/>
    </location>
</feature>
<accession>A0A6J5NT32</accession>
<dbReference type="Gene3D" id="3.40.50.300">
    <property type="entry name" value="P-loop containing nucleotide triphosphate hydrolases"/>
    <property type="match status" value="1"/>
</dbReference>
<dbReference type="InterPro" id="IPR046461">
    <property type="entry name" value="TerL_ATPase"/>
</dbReference>
<proteinExistence type="predicted"/>
<dbReference type="Pfam" id="PF03354">
    <property type="entry name" value="TerL_ATPase"/>
    <property type="match status" value="1"/>
</dbReference>
<protein>
    <submittedName>
        <fullName evidence="2">Terminase large subunit, Lambdalikevirus-type</fullName>
    </submittedName>
</protein>
<dbReference type="InterPro" id="IPR027417">
    <property type="entry name" value="P-loop_NTPase"/>
</dbReference>
<evidence type="ECO:0000259" key="1">
    <source>
        <dbReference type="Pfam" id="PF03354"/>
    </source>
</evidence>
<dbReference type="Gene3D" id="3.30.420.240">
    <property type="match status" value="1"/>
</dbReference>
<organism evidence="2">
    <name type="scientific">uncultured Caudovirales phage</name>
    <dbReference type="NCBI Taxonomy" id="2100421"/>
    <lineage>
        <taxon>Viruses</taxon>
        <taxon>Duplodnaviria</taxon>
        <taxon>Heunggongvirae</taxon>
        <taxon>Uroviricota</taxon>
        <taxon>Caudoviricetes</taxon>
        <taxon>Peduoviridae</taxon>
        <taxon>Maltschvirus</taxon>
        <taxon>Maltschvirus maltsch</taxon>
    </lineage>
</organism>
<dbReference type="EMBL" id="LR796736">
    <property type="protein sequence ID" value="CAB4162167.1"/>
    <property type="molecule type" value="Genomic_DNA"/>
</dbReference>
<evidence type="ECO:0000313" key="2">
    <source>
        <dbReference type="EMBL" id="CAB4162167.1"/>
    </source>
</evidence>
<gene>
    <name evidence="2" type="ORF">UFOVP785_16</name>
</gene>